<keyword evidence="5" id="KW-1185">Reference proteome</keyword>
<keyword evidence="1" id="KW-0472">Membrane</keyword>
<evidence type="ECO:0000313" key="5">
    <source>
        <dbReference type="Proteomes" id="UP000482634"/>
    </source>
</evidence>
<feature type="transmembrane region" description="Helical" evidence="1">
    <location>
        <begin position="55"/>
        <end position="73"/>
    </location>
</feature>
<protein>
    <submittedName>
        <fullName evidence="3">Uncharacterized protein</fullName>
    </submittedName>
</protein>
<evidence type="ECO:0000313" key="4">
    <source>
        <dbReference type="Proteomes" id="UP000480410"/>
    </source>
</evidence>
<sequence>MKSLSSGTIMLLTCGRLTRSLPRGTWLGDLLGWRSTYIVPFLLSAGVAGSTGQVLLLFGCAALGGIAVVGALIDWHLRRLVLGSQVGVTRFPWVLLALVGLVLVLTWQARGHGFPAGKRNHA</sequence>
<feature type="transmembrane region" description="Helical" evidence="1">
    <location>
        <begin position="93"/>
        <end position="109"/>
    </location>
</feature>
<accession>A0A6B3NYK0</accession>
<proteinExistence type="predicted"/>
<accession>A0A6M0CTD4</accession>
<name>A0A6B3NYK0_9PSED</name>
<evidence type="ECO:0000313" key="3">
    <source>
        <dbReference type="EMBL" id="NER64564.1"/>
    </source>
</evidence>
<keyword evidence="1" id="KW-1133">Transmembrane helix</keyword>
<comment type="caution">
    <text evidence="3">The sequence shown here is derived from an EMBL/GenBank/DDBJ whole genome shotgun (WGS) entry which is preliminary data.</text>
</comment>
<dbReference type="Proteomes" id="UP000480410">
    <property type="component" value="Unassembled WGS sequence"/>
</dbReference>
<reference evidence="4 5" key="1">
    <citation type="submission" date="2020-02" db="EMBL/GenBank/DDBJ databases">
        <title>Broccoli isolated Pseudomonas sp.</title>
        <authorList>
            <person name="Fujikawa T."/>
            <person name="Sawada H."/>
        </authorList>
    </citation>
    <scope>NUCLEOTIDE SEQUENCE [LARGE SCALE GENOMIC DNA]</scope>
    <source>
        <strain evidence="3 5">MAFF212427</strain>
        <strain evidence="2 4">MAFF212428</strain>
    </source>
</reference>
<keyword evidence="1" id="KW-0812">Transmembrane</keyword>
<gene>
    <name evidence="2" type="ORF">G3435_14450</name>
    <name evidence="3" type="ORF">G3436_12560</name>
</gene>
<dbReference type="Proteomes" id="UP000482634">
    <property type="component" value="Unassembled WGS sequence"/>
</dbReference>
<organism evidence="3 5">
    <name type="scientific">Pseudomonas brassicae</name>
    <dbReference type="NCBI Taxonomy" id="2708063"/>
    <lineage>
        <taxon>Bacteria</taxon>
        <taxon>Pseudomonadati</taxon>
        <taxon>Pseudomonadota</taxon>
        <taxon>Gammaproteobacteria</taxon>
        <taxon>Pseudomonadales</taxon>
        <taxon>Pseudomonadaceae</taxon>
        <taxon>Pseudomonas</taxon>
    </lineage>
</organism>
<dbReference type="EMBL" id="JAAHBU010000157">
    <property type="protein sequence ID" value="NER64564.1"/>
    <property type="molecule type" value="Genomic_DNA"/>
</dbReference>
<evidence type="ECO:0000256" key="1">
    <source>
        <dbReference type="SAM" id="Phobius"/>
    </source>
</evidence>
<dbReference type="EMBL" id="JAAHBV010000299">
    <property type="protein sequence ID" value="NER60855.1"/>
    <property type="molecule type" value="Genomic_DNA"/>
</dbReference>
<dbReference type="AlphaFoldDB" id="A0A6B3NYK0"/>
<dbReference type="RefSeq" id="WP_163945337.1">
    <property type="nucleotide sequence ID" value="NZ_JAAHBU010000157.1"/>
</dbReference>
<evidence type="ECO:0000313" key="2">
    <source>
        <dbReference type="EMBL" id="NER60855.1"/>
    </source>
</evidence>